<feature type="transmembrane region" description="Helical" evidence="10">
    <location>
        <begin position="6"/>
        <end position="23"/>
    </location>
</feature>
<dbReference type="Proteomes" id="UP001519460">
    <property type="component" value="Unassembled WGS sequence"/>
</dbReference>
<sequence length="360" mass="39977">KVDGYVSSVCLAVSVLTLTATGLDRYMAVMHPVRSRTFRTERKAAMVILSIWLASMAVMAPRTLVFDVEELFNIVDFRQFCTRLQAGEVVRRMDTILMFIGTYLLPQLILAFCHLQIGMRLWTSQRPGVESQDVNLTALRERRRIAKIVFAITMAFGVGWLPMHIINLYEDFAGHSEIILFGNRAILVLCFSFGANAINPILYCLLSKHFRRRFKLALTCMGTNAARINQGNVHNTLTPVVAFRRQDQLERAVIINLDEDKYDDDNPASRHGETDSGEEAAMISAEKGSNPAKPGPSTRTPTQKRLAYLNVVPSTGSCPDSGHESEDEEGKATTIKHNGHPCGGVWVGVTSPEQKLPGVV</sequence>
<dbReference type="PANTHER" id="PTHR45695">
    <property type="entry name" value="LEUCOKININ RECEPTOR-RELATED"/>
    <property type="match status" value="1"/>
</dbReference>
<comment type="caution">
    <text evidence="12">The sequence shown here is derived from an EMBL/GenBank/DDBJ whole genome shotgun (WGS) entry which is preliminary data.</text>
</comment>
<evidence type="ECO:0000256" key="3">
    <source>
        <dbReference type="ARBA" id="ARBA00022989"/>
    </source>
</evidence>
<dbReference type="InterPro" id="IPR017452">
    <property type="entry name" value="GPCR_Rhodpsn_7TM"/>
</dbReference>
<feature type="region of interest" description="Disordered" evidence="9">
    <location>
        <begin position="260"/>
        <end position="280"/>
    </location>
</feature>
<keyword evidence="2 8" id="KW-0812">Transmembrane</keyword>
<feature type="domain" description="G-protein coupled receptors family 1 profile" evidence="11">
    <location>
        <begin position="1"/>
        <end position="203"/>
    </location>
</feature>
<feature type="non-terminal residue" evidence="12">
    <location>
        <position position="1"/>
    </location>
</feature>
<evidence type="ECO:0000259" key="11">
    <source>
        <dbReference type="PROSITE" id="PS50262"/>
    </source>
</evidence>
<dbReference type="PROSITE" id="PS50262">
    <property type="entry name" value="G_PROTEIN_RECEP_F1_2"/>
    <property type="match status" value="1"/>
</dbReference>
<evidence type="ECO:0000256" key="7">
    <source>
        <dbReference type="ARBA" id="ARBA00023224"/>
    </source>
</evidence>
<dbReference type="PANTHER" id="PTHR45695:SF15">
    <property type="entry name" value="OPSIN RH2"/>
    <property type="match status" value="1"/>
</dbReference>
<dbReference type="Pfam" id="PF00001">
    <property type="entry name" value="7tm_1"/>
    <property type="match status" value="1"/>
</dbReference>
<evidence type="ECO:0000256" key="9">
    <source>
        <dbReference type="SAM" id="MobiDB-lite"/>
    </source>
</evidence>
<keyword evidence="3 10" id="KW-1133">Transmembrane helix</keyword>
<dbReference type="EMBL" id="JACVVK020000012">
    <property type="protein sequence ID" value="KAK7505115.1"/>
    <property type="molecule type" value="Genomic_DNA"/>
</dbReference>
<dbReference type="SUPFAM" id="SSF81321">
    <property type="entry name" value="Family A G protein-coupled receptor-like"/>
    <property type="match status" value="1"/>
</dbReference>
<accession>A0ABD0LZS9</accession>
<proteinExistence type="inferred from homology"/>
<keyword evidence="5 10" id="KW-0472">Membrane</keyword>
<dbReference type="PROSITE" id="PS00237">
    <property type="entry name" value="G_PROTEIN_RECEP_F1_1"/>
    <property type="match status" value="1"/>
</dbReference>
<dbReference type="GO" id="GO:0004930">
    <property type="term" value="F:G protein-coupled receptor activity"/>
    <property type="evidence" value="ECO:0007669"/>
    <property type="project" value="UniProtKB-KW"/>
</dbReference>
<keyword evidence="6 8" id="KW-0675">Receptor</keyword>
<reference evidence="12 13" key="1">
    <citation type="journal article" date="2023" name="Sci. Data">
        <title>Genome assembly of the Korean intertidal mud-creeper Batillaria attramentaria.</title>
        <authorList>
            <person name="Patra A.K."/>
            <person name="Ho P.T."/>
            <person name="Jun S."/>
            <person name="Lee S.J."/>
            <person name="Kim Y."/>
            <person name="Won Y.J."/>
        </authorList>
    </citation>
    <scope>NUCLEOTIDE SEQUENCE [LARGE SCALE GENOMIC DNA]</scope>
    <source>
        <strain evidence="12">Wonlab-2016</strain>
    </source>
</reference>
<evidence type="ECO:0000256" key="5">
    <source>
        <dbReference type="ARBA" id="ARBA00023136"/>
    </source>
</evidence>
<gene>
    <name evidence="12" type="ORF">BaRGS_00003685</name>
</gene>
<evidence type="ECO:0000256" key="2">
    <source>
        <dbReference type="ARBA" id="ARBA00022692"/>
    </source>
</evidence>
<dbReference type="InterPro" id="IPR000276">
    <property type="entry name" value="GPCR_Rhodpsn"/>
</dbReference>
<comment type="subcellular location">
    <subcellularLocation>
        <location evidence="1">Membrane</location>
        <topology evidence="1">Multi-pass membrane protein</topology>
    </subcellularLocation>
</comment>
<dbReference type="AlphaFoldDB" id="A0ABD0LZS9"/>
<feature type="transmembrane region" description="Helical" evidence="10">
    <location>
        <begin position="148"/>
        <end position="166"/>
    </location>
</feature>
<dbReference type="PRINTS" id="PR00237">
    <property type="entry name" value="GPCRRHODOPSN"/>
</dbReference>
<feature type="transmembrane region" description="Helical" evidence="10">
    <location>
        <begin position="96"/>
        <end position="117"/>
    </location>
</feature>
<feature type="region of interest" description="Disordered" evidence="9">
    <location>
        <begin position="312"/>
        <end position="337"/>
    </location>
</feature>
<keyword evidence="13" id="KW-1185">Reference proteome</keyword>
<dbReference type="Gene3D" id="1.20.1070.10">
    <property type="entry name" value="Rhodopsin 7-helix transmembrane proteins"/>
    <property type="match status" value="1"/>
</dbReference>
<feature type="transmembrane region" description="Helical" evidence="10">
    <location>
        <begin position="44"/>
        <end position="64"/>
    </location>
</feature>
<protein>
    <recommendedName>
        <fullName evidence="11">G-protein coupled receptors family 1 profile domain-containing protein</fullName>
    </recommendedName>
</protein>
<evidence type="ECO:0000313" key="13">
    <source>
        <dbReference type="Proteomes" id="UP001519460"/>
    </source>
</evidence>
<evidence type="ECO:0000256" key="4">
    <source>
        <dbReference type="ARBA" id="ARBA00023040"/>
    </source>
</evidence>
<evidence type="ECO:0000256" key="1">
    <source>
        <dbReference type="ARBA" id="ARBA00004141"/>
    </source>
</evidence>
<dbReference type="GO" id="GO:0016020">
    <property type="term" value="C:membrane"/>
    <property type="evidence" value="ECO:0007669"/>
    <property type="project" value="UniProtKB-SubCell"/>
</dbReference>
<feature type="region of interest" description="Disordered" evidence="9">
    <location>
        <begin position="285"/>
        <end position="304"/>
    </location>
</feature>
<comment type="similarity">
    <text evidence="8">Belongs to the G-protein coupled receptor 1 family.</text>
</comment>
<feature type="transmembrane region" description="Helical" evidence="10">
    <location>
        <begin position="186"/>
        <end position="206"/>
    </location>
</feature>
<evidence type="ECO:0000256" key="6">
    <source>
        <dbReference type="ARBA" id="ARBA00023170"/>
    </source>
</evidence>
<keyword evidence="4 8" id="KW-0297">G-protein coupled receptor</keyword>
<name>A0ABD0LZS9_9CAEN</name>
<organism evidence="12 13">
    <name type="scientific">Batillaria attramentaria</name>
    <dbReference type="NCBI Taxonomy" id="370345"/>
    <lineage>
        <taxon>Eukaryota</taxon>
        <taxon>Metazoa</taxon>
        <taxon>Spiralia</taxon>
        <taxon>Lophotrochozoa</taxon>
        <taxon>Mollusca</taxon>
        <taxon>Gastropoda</taxon>
        <taxon>Caenogastropoda</taxon>
        <taxon>Sorbeoconcha</taxon>
        <taxon>Cerithioidea</taxon>
        <taxon>Batillariidae</taxon>
        <taxon>Batillaria</taxon>
    </lineage>
</organism>
<evidence type="ECO:0000256" key="8">
    <source>
        <dbReference type="RuleBase" id="RU000688"/>
    </source>
</evidence>
<evidence type="ECO:0000313" key="12">
    <source>
        <dbReference type="EMBL" id="KAK7505115.1"/>
    </source>
</evidence>
<keyword evidence="7 8" id="KW-0807">Transducer</keyword>
<evidence type="ECO:0000256" key="10">
    <source>
        <dbReference type="SAM" id="Phobius"/>
    </source>
</evidence>